<dbReference type="PANTHER" id="PTHR38600:SF1">
    <property type="entry name" value="TRANSCRIPTIONAL REGULATORY PROTEIN"/>
    <property type="match status" value="1"/>
</dbReference>
<dbReference type="EMBL" id="JAVREO010000022">
    <property type="protein sequence ID" value="MDT0270045.1"/>
    <property type="molecule type" value="Genomic_DNA"/>
</dbReference>
<feature type="domain" description="HTH arsR-type" evidence="1">
    <location>
        <begin position="2"/>
        <end position="100"/>
    </location>
</feature>
<dbReference type="SUPFAM" id="SSF46785">
    <property type="entry name" value="Winged helix' DNA-binding domain"/>
    <property type="match status" value="1"/>
</dbReference>
<evidence type="ECO:0000313" key="2">
    <source>
        <dbReference type="EMBL" id="MDT0270045.1"/>
    </source>
</evidence>
<dbReference type="Pfam" id="PF12840">
    <property type="entry name" value="HTH_20"/>
    <property type="match status" value="1"/>
</dbReference>
<protein>
    <submittedName>
        <fullName evidence="2">Metalloregulator ArsR/SmtB family transcription factor</fullName>
    </submittedName>
</protein>
<dbReference type="InterPro" id="IPR036390">
    <property type="entry name" value="WH_DNA-bd_sf"/>
</dbReference>
<keyword evidence="3" id="KW-1185">Reference proteome</keyword>
<comment type="caution">
    <text evidence="2">The sequence shown here is derived from an EMBL/GenBank/DDBJ whole genome shotgun (WGS) entry which is preliminary data.</text>
</comment>
<dbReference type="CDD" id="cd00090">
    <property type="entry name" value="HTH_ARSR"/>
    <property type="match status" value="1"/>
</dbReference>
<dbReference type="NCBIfam" id="NF033788">
    <property type="entry name" value="HTH_metalloreg"/>
    <property type="match status" value="1"/>
</dbReference>
<dbReference type="Gene3D" id="1.10.10.10">
    <property type="entry name" value="Winged helix-like DNA-binding domain superfamily/Winged helix DNA-binding domain"/>
    <property type="match status" value="1"/>
</dbReference>
<dbReference type="InterPro" id="IPR036388">
    <property type="entry name" value="WH-like_DNA-bd_sf"/>
</dbReference>
<organism evidence="2 3">
    <name type="scientific">Streptomyces chisholmiae</name>
    <dbReference type="NCBI Taxonomy" id="3075540"/>
    <lineage>
        <taxon>Bacteria</taxon>
        <taxon>Bacillati</taxon>
        <taxon>Actinomycetota</taxon>
        <taxon>Actinomycetes</taxon>
        <taxon>Kitasatosporales</taxon>
        <taxon>Streptomycetaceae</taxon>
        <taxon>Streptomyces</taxon>
    </lineage>
</organism>
<accession>A0ABU2JYG1</accession>
<reference evidence="3" key="1">
    <citation type="submission" date="2023-07" db="EMBL/GenBank/DDBJ databases">
        <title>30 novel species of actinomycetes from the DSMZ collection.</title>
        <authorList>
            <person name="Nouioui I."/>
        </authorList>
    </citation>
    <scope>NUCLEOTIDE SEQUENCE [LARGE SCALE GENOMIC DNA]</scope>
    <source>
        <strain evidence="3">DSM 44915</strain>
    </source>
</reference>
<dbReference type="InterPro" id="IPR001845">
    <property type="entry name" value="HTH_ArsR_DNA-bd_dom"/>
</dbReference>
<evidence type="ECO:0000313" key="3">
    <source>
        <dbReference type="Proteomes" id="UP001183410"/>
    </source>
</evidence>
<dbReference type="PROSITE" id="PS50987">
    <property type="entry name" value="HTH_ARSR_2"/>
    <property type="match status" value="1"/>
</dbReference>
<dbReference type="InterPro" id="IPR011991">
    <property type="entry name" value="ArsR-like_HTH"/>
</dbReference>
<dbReference type="RefSeq" id="WP_311670123.1">
    <property type="nucleotide sequence ID" value="NZ_JAVREO010000022.1"/>
</dbReference>
<proteinExistence type="predicted"/>
<sequence>MRSPDPERQAVAVFAALTDPTRRALLDDLARSGPATVTELARRLPVSRQALAKHLGQLSEAGLVSSGPPTGRRHPYRLEPAAIRAAQVWLALLANRWDDRLAALATALDATEANANANANANKGDAG</sequence>
<dbReference type="PANTHER" id="PTHR38600">
    <property type="entry name" value="TRANSCRIPTIONAL REGULATORY PROTEIN"/>
    <property type="match status" value="1"/>
</dbReference>
<gene>
    <name evidence="2" type="ORF">RM844_27575</name>
</gene>
<name>A0ABU2JYG1_9ACTN</name>
<dbReference type="SMART" id="SM00418">
    <property type="entry name" value="HTH_ARSR"/>
    <property type="match status" value="1"/>
</dbReference>
<dbReference type="Proteomes" id="UP001183410">
    <property type="component" value="Unassembled WGS sequence"/>
</dbReference>
<evidence type="ECO:0000259" key="1">
    <source>
        <dbReference type="PROSITE" id="PS50987"/>
    </source>
</evidence>